<evidence type="ECO:0000313" key="2">
    <source>
        <dbReference type="EMBL" id="BAJ89306.1"/>
    </source>
</evidence>
<dbReference type="AlphaFoldDB" id="F2D2I5"/>
<accession>F2D2I5</accession>
<feature type="region of interest" description="Disordered" evidence="1">
    <location>
        <begin position="1"/>
        <end position="26"/>
    </location>
</feature>
<reference evidence="2" key="1">
    <citation type="journal article" date="2011" name="Plant Physiol.">
        <title>Comprehensive sequence analysis of 24,783 barley full-length cDNAs derived from 12 clone libraries.</title>
        <authorList>
            <person name="Matsumoto T."/>
            <person name="Tanaka T."/>
            <person name="Sakai H."/>
            <person name="Amano N."/>
            <person name="Kanamori H."/>
            <person name="Kurita K."/>
            <person name="Kikuta A."/>
            <person name="Kamiya K."/>
            <person name="Yamamoto M."/>
            <person name="Ikawa H."/>
            <person name="Fujii N."/>
            <person name="Hori K."/>
            <person name="Itoh T."/>
            <person name="Sato K."/>
        </authorList>
    </citation>
    <scope>NUCLEOTIDE SEQUENCE</scope>
    <source>
        <tissue evidence="2">Shoot</tissue>
    </source>
</reference>
<sequence length="80" mass="8916">MVTRTTPPSNLAWMPLTSQPSGTLNSRRKRLQRLPATARSPRTTTSPWLRTSCTLMCSFLYPAIGTGCKSAHIITRLKNK</sequence>
<feature type="compositionally biased region" description="Polar residues" evidence="1">
    <location>
        <begin position="16"/>
        <end position="25"/>
    </location>
</feature>
<evidence type="ECO:0000256" key="1">
    <source>
        <dbReference type="SAM" id="MobiDB-lite"/>
    </source>
</evidence>
<protein>
    <submittedName>
        <fullName evidence="2">Predicted protein</fullName>
    </submittedName>
</protein>
<proteinExistence type="evidence at transcript level"/>
<name>F2D2I5_HORVV</name>
<organism evidence="2">
    <name type="scientific">Hordeum vulgare subsp. vulgare</name>
    <name type="common">Domesticated barley</name>
    <dbReference type="NCBI Taxonomy" id="112509"/>
    <lineage>
        <taxon>Eukaryota</taxon>
        <taxon>Viridiplantae</taxon>
        <taxon>Streptophyta</taxon>
        <taxon>Embryophyta</taxon>
        <taxon>Tracheophyta</taxon>
        <taxon>Spermatophyta</taxon>
        <taxon>Magnoliopsida</taxon>
        <taxon>Liliopsida</taxon>
        <taxon>Poales</taxon>
        <taxon>Poaceae</taxon>
        <taxon>BOP clade</taxon>
        <taxon>Pooideae</taxon>
        <taxon>Triticodae</taxon>
        <taxon>Triticeae</taxon>
        <taxon>Hordeinae</taxon>
        <taxon>Hordeum</taxon>
    </lineage>
</organism>
<dbReference type="EMBL" id="AK358092">
    <property type="protein sequence ID" value="BAJ89306.1"/>
    <property type="molecule type" value="mRNA"/>
</dbReference>